<comment type="function">
    <text evidence="2">Catalyzes the condensation of isopentenyl diphosphate (IPP) with allylic pyrophosphates generating different type of terpenoids.</text>
</comment>
<feature type="binding site" evidence="2">
    <location>
        <position position="36"/>
    </location>
    <ligand>
        <name>substrate</name>
    </ligand>
</feature>
<dbReference type="Pfam" id="PF01255">
    <property type="entry name" value="Prenyltransf"/>
    <property type="match status" value="1"/>
</dbReference>
<reference evidence="3 4" key="1">
    <citation type="submission" date="2011-10" db="EMBL/GenBank/DDBJ databases">
        <title>The Noncontiguous Finished genome of Thermanaerovibrio velox DSM 12556.</title>
        <authorList>
            <consortium name="US DOE Joint Genome Institute (JGI-PGF)"/>
            <person name="Lucas S."/>
            <person name="Copeland A."/>
            <person name="Lapidus A."/>
            <person name="Glavina del Rio T."/>
            <person name="Dalin E."/>
            <person name="Tice H."/>
            <person name="Bruce D."/>
            <person name="Goodwin L."/>
            <person name="Pitluck S."/>
            <person name="Peters L."/>
            <person name="Mikhailova N."/>
            <person name="Teshima H."/>
            <person name="Kyrpides N."/>
            <person name="Mavromatis K."/>
            <person name="Ivanova N."/>
            <person name="Markowitz V."/>
            <person name="Cheng J.-F."/>
            <person name="Hugenholtz P."/>
            <person name="Woyke T."/>
            <person name="Wu D."/>
            <person name="Spring S."/>
            <person name="Brambilla E.-M."/>
            <person name="Klenk H.-P."/>
            <person name="Eisen J.A."/>
        </authorList>
    </citation>
    <scope>NUCLEOTIDE SEQUENCE [LARGE SCALE GENOMIC DNA]</scope>
    <source>
        <strain evidence="3 4">DSM 12556</strain>
    </source>
</reference>
<dbReference type="InterPro" id="IPR036424">
    <property type="entry name" value="UPP_synth-like_sf"/>
</dbReference>
<dbReference type="STRING" id="926567.TheveDRAFT_0927"/>
<dbReference type="Proteomes" id="UP000005730">
    <property type="component" value="Chromosome"/>
</dbReference>
<feature type="binding site" evidence="2">
    <location>
        <position position="74"/>
    </location>
    <ligand>
        <name>substrate</name>
    </ligand>
</feature>
<proteinExistence type="inferred from homology"/>
<feature type="binding site" evidence="2">
    <location>
        <position position="185"/>
    </location>
    <ligand>
        <name>substrate</name>
    </ligand>
</feature>
<feature type="binding site" evidence="2">
    <location>
        <begin position="191"/>
        <end position="193"/>
    </location>
    <ligand>
        <name>substrate</name>
    </ligand>
</feature>
<dbReference type="Gene3D" id="3.40.1180.10">
    <property type="entry name" value="Decaprenyl diphosphate synthase-like"/>
    <property type="match status" value="1"/>
</dbReference>
<evidence type="ECO:0000256" key="2">
    <source>
        <dbReference type="HAMAP-Rule" id="MF_01139"/>
    </source>
</evidence>
<dbReference type="RefSeq" id="WP_006583557.1">
    <property type="nucleotide sequence ID" value="NZ_CM001377.1"/>
</dbReference>
<dbReference type="eggNOG" id="COG0020">
    <property type="taxonomic scope" value="Bacteria"/>
</dbReference>
<dbReference type="EMBL" id="CM001377">
    <property type="protein sequence ID" value="EHM10063.1"/>
    <property type="molecule type" value="Genomic_DNA"/>
</dbReference>
<dbReference type="GO" id="GO:0016094">
    <property type="term" value="P:polyprenol biosynthetic process"/>
    <property type="evidence" value="ECO:0007669"/>
    <property type="project" value="TreeGrafter"/>
</dbReference>
<comment type="similarity">
    <text evidence="2">Belongs to the UPP synthase family.</text>
</comment>
<keyword evidence="1 2" id="KW-0808">Transferase</keyword>
<feature type="binding site" evidence="2">
    <location>
        <position position="72"/>
    </location>
    <ligand>
        <name>substrate</name>
    </ligand>
</feature>
<dbReference type="SUPFAM" id="SSF64005">
    <property type="entry name" value="Undecaprenyl diphosphate synthase"/>
    <property type="match status" value="1"/>
</dbReference>
<feature type="active site" evidence="2">
    <location>
        <position position="23"/>
    </location>
</feature>
<dbReference type="OrthoDB" id="4191603at2"/>
<keyword evidence="2" id="KW-0460">Magnesium</keyword>
<evidence type="ECO:0000256" key="1">
    <source>
        <dbReference type="ARBA" id="ARBA00022679"/>
    </source>
</evidence>
<evidence type="ECO:0000313" key="4">
    <source>
        <dbReference type="Proteomes" id="UP000005730"/>
    </source>
</evidence>
<dbReference type="GO" id="GO:0000287">
    <property type="term" value="F:magnesium ion binding"/>
    <property type="evidence" value="ECO:0007669"/>
    <property type="project" value="UniProtKB-UniRule"/>
</dbReference>
<dbReference type="GO" id="GO:0045547">
    <property type="term" value="F:ditrans,polycis-polyprenyl diphosphate synthase [(2E,6E)-farnesyl diphosphate specific] activity"/>
    <property type="evidence" value="ECO:0007669"/>
    <property type="project" value="TreeGrafter"/>
</dbReference>
<comment type="cofactor">
    <cofactor evidence="2">
        <name>Mg(2+)</name>
        <dbReference type="ChEBI" id="CHEBI:18420"/>
    </cofactor>
    <text evidence="2">Binds 2 magnesium ions per subunit.</text>
</comment>
<evidence type="ECO:0000313" key="3">
    <source>
        <dbReference type="EMBL" id="EHM10063.1"/>
    </source>
</evidence>
<gene>
    <name evidence="3" type="ORF">TheveDRAFT_0927</name>
</gene>
<feature type="binding site" evidence="2">
    <location>
        <position position="204"/>
    </location>
    <ligand>
        <name>Mg(2+)</name>
        <dbReference type="ChEBI" id="CHEBI:18420"/>
    </ligand>
</feature>
<dbReference type="AlphaFoldDB" id="H0URX4"/>
<name>H0URX4_9BACT</name>
<dbReference type="PANTHER" id="PTHR10291">
    <property type="entry name" value="DEHYDRODOLICHYL DIPHOSPHATE SYNTHASE FAMILY MEMBER"/>
    <property type="match status" value="1"/>
</dbReference>
<dbReference type="NCBIfam" id="TIGR00055">
    <property type="entry name" value="uppS"/>
    <property type="match status" value="1"/>
</dbReference>
<accession>H0URX4</accession>
<keyword evidence="2" id="KW-0479">Metal-binding</keyword>
<feature type="binding site" evidence="2">
    <location>
        <position position="23"/>
    </location>
    <ligand>
        <name>Mg(2+)</name>
        <dbReference type="ChEBI" id="CHEBI:18420"/>
    </ligand>
</feature>
<feature type="binding site" evidence="2">
    <location>
        <position position="28"/>
    </location>
    <ligand>
        <name>substrate</name>
    </ligand>
</feature>
<dbReference type="InterPro" id="IPR001441">
    <property type="entry name" value="UPP_synth-like"/>
</dbReference>
<feature type="binding site" evidence="2">
    <location>
        <position position="40"/>
    </location>
    <ligand>
        <name>substrate</name>
    </ligand>
</feature>
<comment type="subunit">
    <text evidence="2">Homodimer.</text>
</comment>
<feature type="active site" description="Proton acceptor" evidence="2">
    <location>
        <position position="71"/>
    </location>
</feature>
<dbReference type="PANTHER" id="PTHR10291:SF0">
    <property type="entry name" value="DEHYDRODOLICHYL DIPHOSPHATE SYNTHASE 2"/>
    <property type="match status" value="1"/>
</dbReference>
<protein>
    <recommendedName>
        <fullName evidence="2">Isoprenyl transferase</fullName>
        <ecNumber evidence="2">2.5.1.-</ecNumber>
    </recommendedName>
</protein>
<dbReference type="CDD" id="cd00475">
    <property type="entry name" value="Cis_IPPS"/>
    <property type="match status" value="1"/>
</dbReference>
<feature type="binding site" evidence="2">
    <location>
        <begin position="68"/>
        <end position="70"/>
    </location>
    <ligand>
        <name>substrate</name>
    </ligand>
</feature>
<dbReference type="HAMAP" id="MF_01139">
    <property type="entry name" value="ISPT"/>
    <property type="match status" value="1"/>
</dbReference>
<dbReference type="HOGENOM" id="CLU_038505_1_1_0"/>
<keyword evidence="4" id="KW-1185">Reference proteome</keyword>
<feature type="binding site" evidence="2">
    <location>
        <begin position="24"/>
        <end position="27"/>
    </location>
    <ligand>
        <name>substrate</name>
    </ligand>
</feature>
<organism evidence="3 4">
    <name type="scientific">Thermanaerovibrio velox DSM 12556</name>
    <dbReference type="NCBI Taxonomy" id="926567"/>
    <lineage>
        <taxon>Bacteria</taxon>
        <taxon>Thermotogati</taxon>
        <taxon>Synergistota</taxon>
        <taxon>Synergistia</taxon>
        <taxon>Synergistales</taxon>
        <taxon>Synergistaceae</taxon>
        <taxon>Thermanaerovibrio</taxon>
    </lineage>
</organism>
<dbReference type="EC" id="2.5.1.-" evidence="2"/>
<sequence>MSDLLIPGELSHRIPLHVGIVMDGNGRWARERGLPRVMGHHAGVKRVEEVVRAAKDMGVRYISLYAFSTENWKRDSGEVSGLMGLFRYYVKLKVKKLKAEGGRLRFAGRIQDLPEDLQRIVEYGERETQDCSAITVVVCLNYGGRQEILDAINRLLSARVEAVDEHVFRNFLYLPDLPDPDLVIRTSGELRISNFWLFQCAYSEFVFSPKYWPDFGAQDLREAVLDYARRDRRYGGVKAQ</sequence>